<dbReference type="GO" id="GO:0016020">
    <property type="term" value="C:membrane"/>
    <property type="evidence" value="ECO:0007669"/>
    <property type="project" value="UniProtKB-UniRule"/>
</dbReference>
<feature type="chain" id="PRO_5022816524" evidence="2">
    <location>
        <begin position="21"/>
        <end position="592"/>
    </location>
</feature>
<protein>
    <submittedName>
        <fullName evidence="4">OmpA family protein</fullName>
    </submittedName>
</protein>
<keyword evidence="2" id="KW-0732">Signal</keyword>
<gene>
    <name evidence="4" type="ORF">FVR03_22450</name>
</gene>
<proteinExistence type="predicted"/>
<name>A0A5C8IQU7_9BACT</name>
<keyword evidence="1" id="KW-0472">Membrane</keyword>
<evidence type="ECO:0000259" key="3">
    <source>
        <dbReference type="PROSITE" id="PS51123"/>
    </source>
</evidence>
<dbReference type="OrthoDB" id="1522982at2"/>
<evidence type="ECO:0000256" key="1">
    <source>
        <dbReference type="PROSITE-ProRule" id="PRU00473"/>
    </source>
</evidence>
<dbReference type="PANTHER" id="PTHR30329">
    <property type="entry name" value="STATOR ELEMENT OF FLAGELLAR MOTOR COMPLEX"/>
    <property type="match status" value="1"/>
</dbReference>
<dbReference type="InterPro" id="IPR036737">
    <property type="entry name" value="OmpA-like_sf"/>
</dbReference>
<dbReference type="InterPro" id="IPR050330">
    <property type="entry name" value="Bact_OuterMem_StrucFunc"/>
</dbReference>
<dbReference type="SUPFAM" id="SSF103088">
    <property type="entry name" value="OmpA-like"/>
    <property type="match status" value="1"/>
</dbReference>
<organism evidence="4 5">
    <name type="scientific">Pontibacter qinzhouensis</name>
    <dbReference type="NCBI Taxonomy" id="2603253"/>
    <lineage>
        <taxon>Bacteria</taxon>
        <taxon>Pseudomonadati</taxon>
        <taxon>Bacteroidota</taxon>
        <taxon>Cytophagia</taxon>
        <taxon>Cytophagales</taxon>
        <taxon>Hymenobacteraceae</taxon>
        <taxon>Pontibacter</taxon>
    </lineage>
</organism>
<accession>A0A5C8IQU7</accession>
<sequence>MKNAFSTMLFLLLLGTAAEAQQDLYKWQLSGYTGVSAYINEANSFAAYYEPDHNLFHQAELSFNLAKGFSVAAGYGYGQILGRNSQQRSFRTNAHLTALRAYYYTDNGYFLHASSRVAPYFFIGYGLGAYSANGGAKHVDATYVPALPFGVGVKLRIAERWQVALQSELVYLQDRHLPTTLPKQNSRNSAYVHTGIKLGYSFGFRKSTFRASSLYANDVTARQGVAAQDQPRQNMLEAMLHLEPRRIQLPIRTDSTYLLQQQLQRAAVSPPATLVSPAEERIVNSPDTTSSQAEVLQTTAREQTMAKRQQDSLAAITQQAGRTNLSRASDTTTAASIRQVAPVARQQARSQQAAVAPEQPVRTEQIVTEGPERVVYRPADNQRAAVPVVANVGAGRSPDYSQQVRDLQENNRQLKLRLDSLQATQQSQLAKVLGASTVADTGLVQFLQQQVAFNQNLLLRLNEYEQEVALMQKVPVATADKNLVAPSAEAATTVFYPINTYQVPAASLPDLNLILNLLQQHPAAEVKLSGYSSQSGKPAYNLALSRKRVQALVDFLVGQGVQEERISTQYLGNAKAADNENPLDRKVEIRLN</sequence>
<dbReference type="PANTHER" id="PTHR30329:SF21">
    <property type="entry name" value="LIPOPROTEIN YIAD-RELATED"/>
    <property type="match status" value="1"/>
</dbReference>
<dbReference type="Proteomes" id="UP000321926">
    <property type="component" value="Unassembled WGS sequence"/>
</dbReference>
<evidence type="ECO:0000313" key="4">
    <source>
        <dbReference type="EMBL" id="TXK23600.1"/>
    </source>
</evidence>
<keyword evidence="5" id="KW-1185">Reference proteome</keyword>
<dbReference type="InterPro" id="IPR006665">
    <property type="entry name" value="OmpA-like"/>
</dbReference>
<dbReference type="Pfam" id="PF00691">
    <property type="entry name" value="OmpA"/>
    <property type="match status" value="1"/>
</dbReference>
<dbReference type="RefSeq" id="WP_147924024.1">
    <property type="nucleotide sequence ID" value="NZ_VRTY01000142.1"/>
</dbReference>
<dbReference type="Gene3D" id="3.30.1330.60">
    <property type="entry name" value="OmpA-like domain"/>
    <property type="match status" value="1"/>
</dbReference>
<evidence type="ECO:0000313" key="5">
    <source>
        <dbReference type="Proteomes" id="UP000321926"/>
    </source>
</evidence>
<dbReference type="AlphaFoldDB" id="A0A5C8IQU7"/>
<comment type="caution">
    <text evidence="4">The sequence shown here is derived from an EMBL/GenBank/DDBJ whole genome shotgun (WGS) entry which is preliminary data.</text>
</comment>
<dbReference type="PROSITE" id="PS51123">
    <property type="entry name" value="OMPA_2"/>
    <property type="match status" value="1"/>
</dbReference>
<dbReference type="Gene3D" id="2.40.160.20">
    <property type="match status" value="1"/>
</dbReference>
<dbReference type="EMBL" id="VRTY01000142">
    <property type="protein sequence ID" value="TXK23600.1"/>
    <property type="molecule type" value="Genomic_DNA"/>
</dbReference>
<feature type="domain" description="OmpA-like" evidence="3">
    <location>
        <begin position="484"/>
        <end position="592"/>
    </location>
</feature>
<evidence type="ECO:0000256" key="2">
    <source>
        <dbReference type="SAM" id="SignalP"/>
    </source>
</evidence>
<dbReference type="SUPFAM" id="SSF56925">
    <property type="entry name" value="OMPA-like"/>
    <property type="match status" value="1"/>
</dbReference>
<reference evidence="4 5" key="1">
    <citation type="submission" date="2019-08" db="EMBL/GenBank/DDBJ databases">
        <authorList>
            <person name="Shi S."/>
        </authorList>
    </citation>
    <scope>NUCLEOTIDE SEQUENCE [LARGE SCALE GENOMIC DNA]</scope>
    <source>
        <strain evidence="4 5">GY10130</strain>
    </source>
</reference>
<dbReference type="InterPro" id="IPR011250">
    <property type="entry name" value="OMP/PagP_B-barrel"/>
</dbReference>
<dbReference type="CDD" id="cd07185">
    <property type="entry name" value="OmpA_C-like"/>
    <property type="match status" value="1"/>
</dbReference>
<feature type="signal peptide" evidence="2">
    <location>
        <begin position="1"/>
        <end position="20"/>
    </location>
</feature>